<dbReference type="InterPro" id="IPR005814">
    <property type="entry name" value="Aminotrans_3"/>
</dbReference>
<evidence type="ECO:0000256" key="35">
    <source>
        <dbReference type="ARBA" id="ARBA00048760"/>
    </source>
</evidence>
<evidence type="ECO:0000256" key="22">
    <source>
        <dbReference type="ARBA" id="ARBA00043751"/>
    </source>
</evidence>
<comment type="caution">
    <text evidence="40">The sequence shown here is derived from an EMBL/GenBank/DDBJ whole genome shotgun (WGS) entry which is preliminary data.</text>
</comment>
<dbReference type="GO" id="GO:0019481">
    <property type="term" value="P:L-alanine catabolic process, by transamination"/>
    <property type="evidence" value="ECO:0007669"/>
    <property type="project" value="TreeGrafter"/>
</dbReference>
<evidence type="ECO:0000256" key="14">
    <source>
        <dbReference type="ARBA" id="ARBA00041662"/>
    </source>
</evidence>
<evidence type="ECO:0000256" key="37">
    <source>
        <dbReference type="ARBA" id="ARBA00049480"/>
    </source>
</evidence>
<evidence type="ECO:0000256" key="21">
    <source>
        <dbReference type="ARBA" id="ARBA00043749"/>
    </source>
</evidence>
<proteinExistence type="inferred from homology"/>
<comment type="catalytic activity">
    <reaction evidence="26">
        <text>3-oxopropanoate + L-alanine = beta-alanine + pyruvate</text>
        <dbReference type="Rhea" id="RHEA:14077"/>
        <dbReference type="ChEBI" id="CHEBI:15361"/>
        <dbReference type="ChEBI" id="CHEBI:33190"/>
        <dbReference type="ChEBI" id="CHEBI:57966"/>
        <dbReference type="ChEBI" id="CHEBI:57972"/>
        <dbReference type="EC" id="2.6.1.18"/>
    </reaction>
    <physiologicalReaction direction="right-to-left" evidence="26">
        <dbReference type="Rhea" id="RHEA:14079"/>
    </physiologicalReaction>
</comment>
<comment type="function">
    <text evidence="38">Multifunctional aminotransferase with a broad substrate specificity. Catalyzes the conversion of glyoxylate to glycine using alanine as the amino donor. Catalyzes metabolism of not L- but the D-isomer of D-beta-aminoisobutyric acid to generate 2-methyl-3-oxopropanoate and alanine. Catalyzes the transfer of the amino group from beta-alanine to pyruvate to yield L-alanine and 3-oxopropanoate. Can metabolize NG-monomethyl-L-arginine (NMMA), asymmetric NG,NG-dimethyl-L-arginine (ADMA) and symmetric NG,N'G-dimethyl-L-arginine (SDMA). ADMA is a potent inhibitor of nitric-oxide (NO) synthase, and this activity provides mechanism through which the kidney regulates blood pressure.</text>
</comment>
<comment type="catalytic activity">
    <reaction evidence="19">
        <text>(2S)-2-aminobutanoate + glyoxylate = 2-oxobutanoate + glycine</text>
        <dbReference type="Rhea" id="RHEA:77339"/>
        <dbReference type="ChEBI" id="CHEBI:16763"/>
        <dbReference type="ChEBI" id="CHEBI:36655"/>
        <dbReference type="ChEBI" id="CHEBI:57305"/>
        <dbReference type="ChEBI" id="CHEBI:74359"/>
    </reaction>
</comment>
<evidence type="ECO:0000256" key="38">
    <source>
        <dbReference type="ARBA" id="ARBA00058068"/>
    </source>
</evidence>
<evidence type="ECO:0000256" key="17">
    <source>
        <dbReference type="ARBA" id="ARBA00042669"/>
    </source>
</evidence>
<evidence type="ECO:0000256" key="19">
    <source>
        <dbReference type="ARBA" id="ARBA00043679"/>
    </source>
</evidence>
<dbReference type="InterPro" id="IPR015421">
    <property type="entry name" value="PyrdxlP-dep_Trfase_major"/>
</dbReference>
<evidence type="ECO:0000256" key="28">
    <source>
        <dbReference type="ARBA" id="ARBA00044055"/>
    </source>
</evidence>
<comment type="catalytic activity">
    <reaction evidence="31">
        <text>N(omega),N(omega)-dimethyl-L-arginine + glyoxylate = 5-(3,3-dimethylguanidino)-2-oxopentanoate + glycine</text>
        <dbReference type="Rhea" id="RHEA:77311"/>
        <dbReference type="ChEBI" id="CHEBI:36655"/>
        <dbReference type="ChEBI" id="CHEBI:57305"/>
        <dbReference type="ChEBI" id="CHEBI:58326"/>
        <dbReference type="ChEBI" id="CHEBI:197301"/>
    </reaction>
</comment>
<evidence type="ECO:0000256" key="36">
    <source>
        <dbReference type="ARBA" id="ARBA00048916"/>
    </source>
</evidence>
<dbReference type="AlphaFoldDB" id="A0AAN5CVG6"/>
<evidence type="ECO:0000256" key="6">
    <source>
        <dbReference type="ARBA" id="ARBA00022576"/>
    </source>
</evidence>
<dbReference type="GO" id="GO:0030170">
    <property type="term" value="F:pyridoxal phosphate binding"/>
    <property type="evidence" value="ECO:0007669"/>
    <property type="project" value="InterPro"/>
</dbReference>
<evidence type="ECO:0000256" key="30">
    <source>
        <dbReference type="ARBA" id="ARBA00044258"/>
    </source>
</evidence>
<evidence type="ECO:0000256" key="39">
    <source>
        <dbReference type="RuleBase" id="RU003560"/>
    </source>
</evidence>
<name>A0AAN5CVG6_9BILA</name>
<protein>
    <recommendedName>
        <fullName evidence="13">Alanine--glyoxylate aminotransferase 2, mitochondrial</fullName>
        <ecNumber evidence="28">2.6.1.18</ecNumber>
        <ecNumber evidence="12">2.6.1.40</ecNumber>
        <ecNumber evidence="5">2.6.1.44</ecNumber>
    </recommendedName>
    <alternativeName>
        <fullName evidence="14">(R)-3-amino-2-methylpropionate--pyruvate transaminase</fullName>
    </alternativeName>
    <alternativeName>
        <fullName evidence="16">Beta-ALAAT II</fullName>
    </alternativeName>
    <alternativeName>
        <fullName evidence="17">Beta-alanine-pyruvate aminotransferase</fullName>
    </alternativeName>
    <alternativeName>
        <fullName evidence="30">D-3-aminoisobutyrate-pyruvate aminotransferase</fullName>
    </alternativeName>
    <alternativeName>
        <fullName evidence="15">D-AIBAT</fullName>
    </alternativeName>
    <alternativeName>
        <fullName evidence="29">D-beta-aminoisobutyrate-pyruvate aminotransferase</fullName>
    </alternativeName>
</protein>
<dbReference type="PANTHER" id="PTHR45688:SF3">
    <property type="entry name" value="ALANINE--GLYOXYLATE AMINOTRANSFERASE 2, MITOCHONDRIAL"/>
    <property type="match status" value="1"/>
</dbReference>
<evidence type="ECO:0000313" key="40">
    <source>
        <dbReference type="EMBL" id="GMR51349.1"/>
    </source>
</evidence>
<evidence type="ECO:0000256" key="11">
    <source>
        <dbReference type="ARBA" id="ARBA00033660"/>
    </source>
</evidence>
<evidence type="ECO:0000256" key="24">
    <source>
        <dbReference type="ARBA" id="ARBA00043777"/>
    </source>
</evidence>
<evidence type="ECO:0000256" key="25">
    <source>
        <dbReference type="ARBA" id="ARBA00043798"/>
    </source>
</evidence>
<keyword evidence="6" id="KW-0032">Aminotransferase</keyword>
<dbReference type="EMBL" id="BTRK01000005">
    <property type="protein sequence ID" value="GMR51349.1"/>
    <property type="molecule type" value="Genomic_DNA"/>
</dbReference>
<organism evidence="40 41">
    <name type="scientific">Pristionchus mayeri</name>
    <dbReference type="NCBI Taxonomy" id="1317129"/>
    <lineage>
        <taxon>Eukaryota</taxon>
        <taxon>Metazoa</taxon>
        <taxon>Ecdysozoa</taxon>
        <taxon>Nematoda</taxon>
        <taxon>Chromadorea</taxon>
        <taxon>Rhabditida</taxon>
        <taxon>Rhabditina</taxon>
        <taxon>Diplogasteromorpha</taxon>
        <taxon>Diplogasteroidea</taxon>
        <taxon>Neodiplogasteridae</taxon>
        <taxon>Pristionchus</taxon>
    </lineage>
</organism>
<evidence type="ECO:0000256" key="4">
    <source>
        <dbReference type="ARBA" id="ARBA00011881"/>
    </source>
</evidence>
<evidence type="ECO:0000256" key="7">
    <source>
        <dbReference type="ARBA" id="ARBA00022679"/>
    </source>
</evidence>
<comment type="subunit">
    <text evidence="4">Homotetramer.</text>
</comment>
<comment type="cofactor">
    <cofactor evidence="1">
        <name>pyridoxal 5'-phosphate</name>
        <dbReference type="ChEBI" id="CHEBI:597326"/>
    </cofactor>
</comment>
<dbReference type="Gene3D" id="3.40.640.10">
    <property type="entry name" value="Type I PLP-dependent aspartate aminotransferase-like (Major domain)"/>
    <property type="match status" value="1"/>
</dbReference>
<gene>
    <name evidence="40" type="ORF">PMAYCL1PPCAC_21544</name>
</gene>
<comment type="catalytic activity">
    <reaction evidence="11">
        <text>glyoxylate + L-alanine = glycine + pyruvate</text>
        <dbReference type="Rhea" id="RHEA:24248"/>
        <dbReference type="ChEBI" id="CHEBI:15361"/>
        <dbReference type="ChEBI" id="CHEBI:36655"/>
        <dbReference type="ChEBI" id="CHEBI:57305"/>
        <dbReference type="ChEBI" id="CHEBI:57972"/>
        <dbReference type="EC" id="2.6.1.44"/>
    </reaction>
    <physiologicalReaction direction="left-to-right" evidence="11">
        <dbReference type="Rhea" id="RHEA:24249"/>
    </physiologicalReaction>
</comment>
<evidence type="ECO:0000256" key="27">
    <source>
        <dbReference type="ARBA" id="ARBA00043826"/>
    </source>
</evidence>
<evidence type="ECO:0000256" key="10">
    <source>
        <dbReference type="ARBA" id="ARBA00023128"/>
    </source>
</evidence>
<dbReference type="EC" id="2.6.1.44" evidence="5"/>
<evidence type="ECO:0000256" key="15">
    <source>
        <dbReference type="ARBA" id="ARBA00041845"/>
    </source>
</evidence>
<dbReference type="GO" id="GO:0009436">
    <property type="term" value="P:glyoxylate catabolic process"/>
    <property type="evidence" value="ECO:0007669"/>
    <property type="project" value="TreeGrafter"/>
</dbReference>
<dbReference type="PANTHER" id="PTHR45688">
    <property type="match status" value="1"/>
</dbReference>
<keyword evidence="41" id="KW-1185">Reference proteome</keyword>
<dbReference type="Pfam" id="PF00202">
    <property type="entry name" value="Aminotran_3"/>
    <property type="match status" value="1"/>
</dbReference>
<evidence type="ECO:0000256" key="3">
    <source>
        <dbReference type="ARBA" id="ARBA00008954"/>
    </source>
</evidence>
<evidence type="ECO:0000256" key="8">
    <source>
        <dbReference type="ARBA" id="ARBA00022898"/>
    </source>
</evidence>
<evidence type="ECO:0000256" key="20">
    <source>
        <dbReference type="ARBA" id="ARBA00043726"/>
    </source>
</evidence>
<comment type="catalytic activity">
    <reaction evidence="32">
        <text>L-ornithine + glyoxylate = 5-amino-2-oxopentanoate + glycine</text>
        <dbReference type="Rhea" id="RHEA:77331"/>
        <dbReference type="ChEBI" id="CHEBI:36655"/>
        <dbReference type="ChEBI" id="CHEBI:46911"/>
        <dbReference type="ChEBI" id="CHEBI:57305"/>
        <dbReference type="ChEBI" id="CHEBI:58802"/>
    </reaction>
</comment>
<keyword evidence="8 39" id="KW-0663">Pyridoxal phosphate</keyword>
<dbReference type="FunFam" id="3.40.640.10:FF:000055">
    <property type="entry name" value="Alanine--glyoxylate aminotransferase 2, mitochondrial"/>
    <property type="match status" value="1"/>
</dbReference>
<evidence type="ECO:0000256" key="32">
    <source>
        <dbReference type="ARBA" id="ARBA00048264"/>
    </source>
</evidence>
<dbReference type="PIRSF" id="PIRSF000521">
    <property type="entry name" value="Transaminase_4ab_Lys_Orn"/>
    <property type="match status" value="1"/>
</dbReference>
<dbReference type="InterPro" id="IPR015424">
    <property type="entry name" value="PyrdxlP-dep_Trfase"/>
</dbReference>
<dbReference type="EC" id="2.6.1.40" evidence="12"/>
<keyword evidence="9" id="KW-0809">Transit peptide</keyword>
<dbReference type="PROSITE" id="PS00600">
    <property type="entry name" value="AA_TRANSFER_CLASS_3"/>
    <property type="match status" value="1"/>
</dbReference>
<evidence type="ECO:0000256" key="13">
    <source>
        <dbReference type="ARBA" id="ARBA00039862"/>
    </source>
</evidence>
<evidence type="ECO:0000313" key="41">
    <source>
        <dbReference type="Proteomes" id="UP001328107"/>
    </source>
</evidence>
<comment type="catalytic activity">
    <reaction evidence="35">
        <text>N(omega)-methyl-L-arginine + glyoxylate = 5-(3-methylguanidino)-2-oxopentanoate + glycine</text>
        <dbReference type="Rhea" id="RHEA:77323"/>
        <dbReference type="ChEBI" id="CHEBI:36655"/>
        <dbReference type="ChEBI" id="CHEBI:57305"/>
        <dbReference type="ChEBI" id="CHEBI:114953"/>
        <dbReference type="ChEBI" id="CHEBI:197314"/>
    </reaction>
</comment>
<comment type="catalytic activity">
    <reaction evidence="25">
        <text>N(omega),N('omega)-dimethyl-L-arginine + pyruvate = 5-(3,3'-dimethylguanidino)-2-oxopentanoate + L-alanine</text>
        <dbReference type="Rhea" id="RHEA:77307"/>
        <dbReference type="ChEBI" id="CHEBI:15361"/>
        <dbReference type="ChEBI" id="CHEBI:57972"/>
        <dbReference type="ChEBI" id="CHEBI:197308"/>
        <dbReference type="ChEBI" id="CHEBI:197310"/>
    </reaction>
</comment>
<evidence type="ECO:0000256" key="18">
    <source>
        <dbReference type="ARBA" id="ARBA00043669"/>
    </source>
</evidence>
<evidence type="ECO:0000256" key="9">
    <source>
        <dbReference type="ARBA" id="ARBA00022946"/>
    </source>
</evidence>
<dbReference type="Gene3D" id="3.90.1150.10">
    <property type="entry name" value="Aspartate Aminotransferase, domain 1"/>
    <property type="match status" value="1"/>
</dbReference>
<evidence type="ECO:0000256" key="16">
    <source>
        <dbReference type="ARBA" id="ARBA00042611"/>
    </source>
</evidence>
<dbReference type="GO" id="GO:0005739">
    <property type="term" value="C:mitochondrion"/>
    <property type="evidence" value="ECO:0007669"/>
    <property type="project" value="UniProtKB-SubCell"/>
</dbReference>
<comment type="catalytic activity">
    <reaction evidence="33">
        <text>2-oxohexanoate + N(omega),N(omega)-dimethyl-L-arginine = L-2-aminohexanoate + 5-(3,3-dimethylguanidino)-2-oxopentanoate</text>
        <dbReference type="Rhea" id="RHEA:77363"/>
        <dbReference type="ChEBI" id="CHEBI:35177"/>
        <dbReference type="ChEBI" id="CHEBI:58326"/>
        <dbReference type="ChEBI" id="CHEBI:58455"/>
        <dbReference type="ChEBI" id="CHEBI:197301"/>
    </reaction>
</comment>
<evidence type="ECO:0000256" key="2">
    <source>
        <dbReference type="ARBA" id="ARBA00004173"/>
    </source>
</evidence>
<evidence type="ECO:0000256" key="34">
    <source>
        <dbReference type="ARBA" id="ARBA00048560"/>
    </source>
</evidence>
<dbReference type="GO" id="GO:0016223">
    <property type="term" value="F:beta-alanine:pyruvate transaminase activity"/>
    <property type="evidence" value="ECO:0007669"/>
    <property type="project" value="UniProtKB-EC"/>
</dbReference>
<dbReference type="EC" id="2.6.1.18" evidence="28"/>
<dbReference type="GO" id="GO:0047305">
    <property type="term" value="F:(R)-3-amino-2-methylpropionate-pyruvate transaminase activity"/>
    <property type="evidence" value="ECO:0007669"/>
    <property type="project" value="UniProtKB-EC"/>
</dbReference>
<comment type="similarity">
    <text evidence="3 39">Belongs to the class-III pyridoxal-phosphate-dependent aminotransferase family.</text>
</comment>
<comment type="catalytic activity">
    <reaction evidence="37">
        <text>N(omega),N('omega)-dimethyl-L-arginine + glyoxylate = 5-(3,3'-dimethylguanidino)-2-oxopentanoate + glycine</text>
        <dbReference type="Rhea" id="RHEA:77315"/>
        <dbReference type="ChEBI" id="CHEBI:36655"/>
        <dbReference type="ChEBI" id="CHEBI:57305"/>
        <dbReference type="ChEBI" id="CHEBI:197308"/>
        <dbReference type="ChEBI" id="CHEBI:197310"/>
    </reaction>
</comment>
<dbReference type="SUPFAM" id="SSF53383">
    <property type="entry name" value="PLP-dependent transferases"/>
    <property type="match status" value="1"/>
</dbReference>
<comment type="catalytic activity">
    <reaction evidence="34">
        <text>N(omega),N(omega)-dimethyl-L-arginine + 2-oxobutanoate = 5-(3,3-dimethylguanidino)-2-oxopentanoate + (2S)-2-aminobutanoate</text>
        <dbReference type="Rhea" id="RHEA:77351"/>
        <dbReference type="ChEBI" id="CHEBI:16763"/>
        <dbReference type="ChEBI" id="CHEBI:58326"/>
        <dbReference type="ChEBI" id="CHEBI:74359"/>
        <dbReference type="ChEBI" id="CHEBI:197301"/>
    </reaction>
</comment>
<evidence type="ECO:0000256" key="29">
    <source>
        <dbReference type="ARBA" id="ARBA00044257"/>
    </source>
</evidence>
<reference evidence="41" key="1">
    <citation type="submission" date="2022-10" db="EMBL/GenBank/DDBJ databases">
        <title>Genome assembly of Pristionchus species.</title>
        <authorList>
            <person name="Yoshida K."/>
            <person name="Sommer R.J."/>
        </authorList>
    </citation>
    <scope>NUCLEOTIDE SEQUENCE [LARGE SCALE GENOMIC DNA]</scope>
    <source>
        <strain evidence="41">RS5460</strain>
    </source>
</reference>
<dbReference type="InterPro" id="IPR049704">
    <property type="entry name" value="Aminotrans_3_PPA_site"/>
</dbReference>
<evidence type="ECO:0000256" key="5">
    <source>
        <dbReference type="ARBA" id="ARBA00013049"/>
    </source>
</evidence>
<comment type="catalytic activity">
    <reaction evidence="18">
        <text>N(omega),N(omega)-dimethyl-L-arginine + pyruvate = 5-(3,3-dimethylguanidino)-2-oxopentanoate + L-alanine</text>
        <dbReference type="Rhea" id="RHEA:77303"/>
        <dbReference type="ChEBI" id="CHEBI:15361"/>
        <dbReference type="ChEBI" id="CHEBI:57972"/>
        <dbReference type="ChEBI" id="CHEBI:58326"/>
        <dbReference type="ChEBI" id="CHEBI:197301"/>
    </reaction>
</comment>
<feature type="non-terminal residue" evidence="40">
    <location>
        <position position="1"/>
    </location>
</feature>
<evidence type="ECO:0000256" key="33">
    <source>
        <dbReference type="ARBA" id="ARBA00048500"/>
    </source>
</evidence>
<evidence type="ECO:0000256" key="12">
    <source>
        <dbReference type="ARBA" id="ARBA00039130"/>
    </source>
</evidence>
<keyword evidence="10" id="KW-0496">Mitochondrion</keyword>
<comment type="catalytic activity">
    <reaction evidence="21">
        <text>N(omega),N(omega)-dimethyl-L-arginine + oxaloacetate = 5-(3,3-dimethylguanidino)-2-oxopentanoate + L-aspartate</text>
        <dbReference type="Rhea" id="RHEA:77343"/>
        <dbReference type="ChEBI" id="CHEBI:16452"/>
        <dbReference type="ChEBI" id="CHEBI:29991"/>
        <dbReference type="ChEBI" id="CHEBI:58326"/>
        <dbReference type="ChEBI" id="CHEBI:197301"/>
    </reaction>
</comment>
<evidence type="ECO:0000256" key="26">
    <source>
        <dbReference type="ARBA" id="ARBA00043825"/>
    </source>
</evidence>
<comment type="catalytic activity">
    <reaction evidence="23">
        <text>N(omega)-methyl-L-arginine + pyruvate = 5-(3-methylguanidino)-2-oxopentanoate + L-alanine</text>
        <dbReference type="Rhea" id="RHEA:77319"/>
        <dbReference type="ChEBI" id="CHEBI:15361"/>
        <dbReference type="ChEBI" id="CHEBI:57972"/>
        <dbReference type="ChEBI" id="CHEBI:114953"/>
        <dbReference type="ChEBI" id="CHEBI:197314"/>
    </reaction>
</comment>
<evidence type="ECO:0000256" key="31">
    <source>
        <dbReference type="ARBA" id="ARBA00047892"/>
    </source>
</evidence>
<comment type="catalytic activity">
    <reaction evidence="20">
        <text>(R)-3-amino-2-methylpropanoate + pyruvate = 2-methyl-3-oxopropanoate + L-alanine</text>
        <dbReference type="Rhea" id="RHEA:18393"/>
        <dbReference type="ChEBI" id="CHEBI:15361"/>
        <dbReference type="ChEBI" id="CHEBI:57700"/>
        <dbReference type="ChEBI" id="CHEBI:57731"/>
        <dbReference type="ChEBI" id="CHEBI:57972"/>
        <dbReference type="EC" id="2.6.1.40"/>
    </reaction>
    <physiologicalReaction direction="left-to-right" evidence="20">
        <dbReference type="Rhea" id="RHEA:18394"/>
    </physiologicalReaction>
</comment>
<accession>A0AAN5CVG6</accession>
<comment type="catalytic activity">
    <reaction evidence="24">
        <text>L-ornithine + pyruvate = 5-amino-2-oxopentanoate + L-alanine</text>
        <dbReference type="Rhea" id="RHEA:77327"/>
        <dbReference type="ChEBI" id="CHEBI:15361"/>
        <dbReference type="ChEBI" id="CHEBI:46911"/>
        <dbReference type="ChEBI" id="CHEBI:57972"/>
        <dbReference type="ChEBI" id="CHEBI:58802"/>
    </reaction>
</comment>
<comment type="catalytic activity">
    <reaction evidence="27">
        <text>2-oxopentanoate + N(omega),N(omega)-dimethyl-L-arginine = 5-(3,3-dimethylguanidino)-2-oxopentanoate + L-2-aminopentanoate</text>
        <dbReference type="Rhea" id="RHEA:77359"/>
        <dbReference type="ChEBI" id="CHEBI:28644"/>
        <dbReference type="ChEBI" id="CHEBI:58326"/>
        <dbReference type="ChEBI" id="CHEBI:58441"/>
        <dbReference type="ChEBI" id="CHEBI:197301"/>
    </reaction>
</comment>
<evidence type="ECO:0000256" key="1">
    <source>
        <dbReference type="ARBA" id="ARBA00001933"/>
    </source>
</evidence>
<comment type="catalytic activity">
    <reaction evidence="36">
        <text>oxaloacetate + L-alanine = L-aspartate + pyruvate</text>
        <dbReference type="Rhea" id="RHEA:77347"/>
        <dbReference type="ChEBI" id="CHEBI:15361"/>
        <dbReference type="ChEBI" id="CHEBI:16452"/>
        <dbReference type="ChEBI" id="CHEBI:29991"/>
        <dbReference type="ChEBI" id="CHEBI:57972"/>
    </reaction>
</comment>
<sequence>KFQKMNRLDKFKSLLPKSNIVFYRKPVTIVRGQQQFLYDAEGKKYLDMFAGIVTVSVGHCHPKVNGALKSQLDKLWHTTCIYNTEPVLEYAAALTAKLPEHLSVCFFTNSGSEANDLALALSRLHTGRFDVLSMRNGYHGMTQAVMGCTNLGTWKQPMPAGLGVLKAMNADPYAGPWGGKRCRDSPVDSISRDCACKPGQCEAGDKYLTQFNETLRFDFPAASGPAAYIVESIQGVGGTTQFPKNFLPAAFDAVHAKGGLCIADEVQTGFGRTGSHFWGFQANNTRPDIVTMAKGIGNGFPMGACVTTPEIAASFGKALYFNTYGGNPMASVVGKAVLDVIEEEGLQKNCEVVGTHFLKSLVALKNPKIGDVRGKGLMIGVEMVDEEGKPLPAQRSGDVFEAIKDAGILVGKGGINGNVLRIKPPMCITKEDADRTVAAIDKALKDSKP</sequence>
<comment type="catalytic activity">
    <reaction evidence="22">
        <text>2-oxobutanoate + L-alanine = (2S)-2-aminobutanoate + pyruvate</text>
        <dbReference type="Rhea" id="RHEA:77355"/>
        <dbReference type="ChEBI" id="CHEBI:15361"/>
        <dbReference type="ChEBI" id="CHEBI:16763"/>
        <dbReference type="ChEBI" id="CHEBI:57972"/>
        <dbReference type="ChEBI" id="CHEBI:74359"/>
        <dbReference type="EC" id="2.6.1.44"/>
    </reaction>
</comment>
<dbReference type="InterPro" id="IPR015422">
    <property type="entry name" value="PyrdxlP-dep_Trfase_small"/>
</dbReference>
<evidence type="ECO:0000256" key="23">
    <source>
        <dbReference type="ARBA" id="ARBA00043758"/>
    </source>
</evidence>
<keyword evidence="7" id="KW-0808">Transferase</keyword>
<dbReference type="CDD" id="cd00610">
    <property type="entry name" value="OAT_like"/>
    <property type="match status" value="1"/>
</dbReference>
<comment type="subcellular location">
    <subcellularLocation>
        <location evidence="2">Mitochondrion</location>
    </subcellularLocation>
</comment>
<dbReference type="Proteomes" id="UP001328107">
    <property type="component" value="Unassembled WGS sequence"/>
</dbReference>
<dbReference type="GO" id="GO:0008453">
    <property type="term" value="F:alanine-glyoxylate transaminase activity"/>
    <property type="evidence" value="ECO:0007669"/>
    <property type="project" value="UniProtKB-EC"/>
</dbReference>